<dbReference type="SUPFAM" id="SSF50475">
    <property type="entry name" value="FMN-binding split barrel"/>
    <property type="match status" value="1"/>
</dbReference>
<dbReference type="Proteomes" id="UP000025241">
    <property type="component" value="Chromosome I"/>
</dbReference>
<keyword evidence="4" id="KW-1185">Reference proteome</keyword>
<reference evidence="3 4" key="2">
    <citation type="submission" date="2014-05" db="EMBL/GenBank/DDBJ databases">
        <title>Genome sequence of the 3-chlorobenzoate degrading bacterium Pseudomonas knackmussii B13 shows multiple evidence for horizontal gene transfer.</title>
        <authorList>
            <person name="Miyazaki R."/>
            <person name="Bertelli C."/>
            <person name="Falquet L."/>
            <person name="Robinson-Rechavi M."/>
            <person name="Gharib W."/>
            <person name="Roy S."/>
            <person name="Van der Meer J.R."/>
        </authorList>
    </citation>
    <scope>NUCLEOTIDE SEQUENCE [LARGE SCALE GENOMIC DNA]</scope>
    <source>
        <strain evidence="3 4">B13</strain>
    </source>
</reference>
<name>A0A024HMA9_PSEKB</name>
<dbReference type="GO" id="GO:0010181">
    <property type="term" value="F:FMN binding"/>
    <property type="evidence" value="ECO:0007669"/>
    <property type="project" value="InterPro"/>
</dbReference>
<dbReference type="RefSeq" id="WP_043254288.1">
    <property type="nucleotide sequence ID" value="NZ_HG322950.1"/>
</dbReference>
<accession>A0A024HMA9</accession>
<keyword evidence="1" id="KW-0560">Oxidoreductase</keyword>
<evidence type="ECO:0000256" key="1">
    <source>
        <dbReference type="ARBA" id="ARBA00023002"/>
    </source>
</evidence>
<feature type="domain" description="Flavin reductase like" evidence="2">
    <location>
        <begin position="14"/>
        <end position="159"/>
    </location>
</feature>
<proteinExistence type="predicted"/>
<dbReference type="PANTHER" id="PTHR30466:SF1">
    <property type="entry name" value="FMN REDUCTASE (NADH) RUTF"/>
    <property type="match status" value="1"/>
</dbReference>
<dbReference type="GO" id="GO:0042602">
    <property type="term" value="F:riboflavin reductase (NADPH) activity"/>
    <property type="evidence" value="ECO:0007669"/>
    <property type="project" value="TreeGrafter"/>
</dbReference>
<gene>
    <name evidence="3" type="ORF">PKB_4322</name>
</gene>
<dbReference type="EMBL" id="HG322950">
    <property type="protein sequence ID" value="CDF85647.1"/>
    <property type="molecule type" value="Genomic_DNA"/>
</dbReference>
<dbReference type="InterPro" id="IPR002563">
    <property type="entry name" value="Flavin_Rdtase-like_dom"/>
</dbReference>
<dbReference type="AlphaFoldDB" id="A0A024HMA9"/>
<evidence type="ECO:0000259" key="2">
    <source>
        <dbReference type="SMART" id="SM00903"/>
    </source>
</evidence>
<dbReference type="PATRIC" id="fig|1301098.3.peg.4327"/>
<protein>
    <submittedName>
        <fullName evidence="3">Conserved protein of/NTAB family</fullName>
    </submittedName>
</protein>
<dbReference type="PANTHER" id="PTHR30466">
    <property type="entry name" value="FLAVIN REDUCTASE"/>
    <property type="match status" value="1"/>
</dbReference>
<reference evidence="3 4" key="1">
    <citation type="submission" date="2013-03" db="EMBL/GenBank/DDBJ databases">
        <authorList>
            <person name="Linke B."/>
        </authorList>
    </citation>
    <scope>NUCLEOTIDE SEQUENCE [LARGE SCALE GENOMIC DNA]</scope>
    <source>
        <strain evidence="3 4">B13</strain>
    </source>
</reference>
<dbReference type="eggNOG" id="COG1853">
    <property type="taxonomic scope" value="Bacteria"/>
</dbReference>
<dbReference type="InterPro" id="IPR050268">
    <property type="entry name" value="NADH-dep_flavin_reductase"/>
</dbReference>
<organism evidence="3 4">
    <name type="scientific">Pseudomonas knackmussii (strain DSM 6978 / CCUG 54928 / LMG 23759 / B13)</name>
    <dbReference type="NCBI Taxonomy" id="1301098"/>
    <lineage>
        <taxon>Bacteria</taxon>
        <taxon>Pseudomonadati</taxon>
        <taxon>Pseudomonadota</taxon>
        <taxon>Gammaproteobacteria</taxon>
        <taxon>Pseudomonadales</taxon>
        <taxon>Pseudomonadaceae</taxon>
        <taxon>Pseudomonas</taxon>
    </lineage>
</organism>
<evidence type="ECO:0000313" key="4">
    <source>
        <dbReference type="Proteomes" id="UP000025241"/>
    </source>
</evidence>
<dbReference type="InterPro" id="IPR012349">
    <property type="entry name" value="Split_barrel_FMN-bd"/>
</dbReference>
<dbReference type="SMART" id="SM00903">
    <property type="entry name" value="Flavin_Reduct"/>
    <property type="match status" value="1"/>
</dbReference>
<dbReference type="OrthoDB" id="6401628at2"/>
<evidence type="ECO:0000313" key="3">
    <source>
        <dbReference type="EMBL" id="CDF85647.1"/>
    </source>
</evidence>
<sequence length="172" mass="18370">MSQDNLKADMLQAMRRLAKSVTIITTSDGKERFAMSATAVDSLSTEPPSLLICVNKTASLHRVLEAGADFCVNILGQEQEHLSHLCSGPVKGEGRFASGDWRTAEGGVPYLGDAQASLICEQDGRFAYGTHTIFIGRIREIRHTPSITPLIYVNGTYTTAVAAQAPSMAAAG</sequence>
<dbReference type="HOGENOM" id="CLU_059021_2_1_6"/>
<dbReference type="Gene3D" id="2.30.110.10">
    <property type="entry name" value="Electron Transport, Fmn-binding Protein, Chain A"/>
    <property type="match status" value="1"/>
</dbReference>
<dbReference type="Pfam" id="PF01613">
    <property type="entry name" value="Flavin_Reduct"/>
    <property type="match status" value="1"/>
</dbReference>
<dbReference type="STRING" id="1301098.PKB_4322"/>
<dbReference type="KEGG" id="pkc:PKB_4322"/>
<dbReference type="GO" id="GO:0006208">
    <property type="term" value="P:pyrimidine nucleobase catabolic process"/>
    <property type="evidence" value="ECO:0007669"/>
    <property type="project" value="TreeGrafter"/>
</dbReference>